<dbReference type="PANTHER" id="PTHR43401">
    <property type="entry name" value="L-THREONINE 3-DEHYDROGENASE"/>
    <property type="match status" value="1"/>
</dbReference>
<name>Q2MFJ2_STRSD</name>
<dbReference type="InterPro" id="IPR036291">
    <property type="entry name" value="NAD(P)-bd_dom_sf"/>
</dbReference>
<dbReference type="SUPFAM" id="SSF50129">
    <property type="entry name" value="GroES-like"/>
    <property type="match status" value="1"/>
</dbReference>
<dbReference type="PANTHER" id="PTHR43401:SF2">
    <property type="entry name" value="L-THREONINE 3-DEHYDROGENASE"/>
    <property type="match status" value="1"/>
</dbReference>
<dbReference type="EMBL" id="AJ629123">
    <property type="protein sequence ID" value="CAF33049.1"/>
    <property type="molecule type" value="Genomic_DNA"/>
</dbReference>
<dbReference type="InterPro" id="IPR011032">
    <property type="entry name" value="GroES-like_sf"/>
</dbReference>
<sequence>MTGPERPRPGRRGRRRADPRRRREPFAAATTRGERMKALVFDAPERALLLDKDVPEPARGEVLVKIAYNSLCGSDLSLYRGVWHGFTYPVVPGHEWSGTVVETNGVDGDLRGARVTGDLTVSCSRCAPCERGTPVLCENLQELGFNRDGACAEYMTIPAHNVYRLPDGLSLKAACQVEPLAVALHAVATAGVEEGDRVAVLGAGGIGLLLMQAAALRGATVTTVSEPVAERRARARDLGALTVTSAAPGELAALVERRPELTPDVVLEASGYPAAVQEAIEVVRPGGRIGLVGYRVEESGVMAPHHATVKALTIRGSLGPGGRFAEAIEVLASGAINTDALLSHEFGLDDHAAALDLALRRTDGNTRSYFHFA</sequence>
<dbReference type="Gene3D" id="3.40.50.720">
    <property type="entry name" value="NAD(P)-binding Rossmann-like Domain"/>
    <property type="match status" value="1"/>
</dbReference>
<dbReference type="InterPro" id="IPR020843">
    <property type="entry name" value="ER"/>
</dbReference>
<keyword evidence="3" id="KW-0862">Zinc</keyword>
<keyword evidence="4" id="KW-0560">Oxidoreductase</keyword>
<evidence type="ECO:0000313" key="7">
    <source>
        <dbReference type="EMBL" id="CAF33049.1"/>
    </source>
</evidence>
<dbReference type="SMART" id="SM00829">
    <property type="entry name" value="PKS_ER"/>
    <property type="match status" value="1"/>
</dbReference>
<evidence type="ECO:0000256" key="2">
    <source>
        <dbReference type="ARBA" id="ARBA00022723"/>
    </source>
</evidence>
<dbReference type="GO" id="GO:0016491">
    <property type="term" value="F:oxidoreductase activity"/>
    <property type="evidence" value="ECO:0007669"/>
    <property type="project" value="UniProtKB-KW"/>
</dbReference>
<dbReference type="Gene3D" id="3.90.180.10">
    <property type="entry name" value="Medium-chain alcohol dehydrogenases, catalytic domain"/>
    <property type="match status" value="1"/>
</dbReference>
<dbReference type="SUPFAM" id="SSF51735">
    <property type="entry name" value="NAD(P)-binding Rossmann-fold domains"/>
    <property type="match status" value="1"/>
</dbReference>
<feature type="compositionally biased region" description="Basic residues" evidence="5">
    <location>
        <begin position="9"/>
        <end position="23"/>
    </location>
</feature>
<evidence type="ECO:0000256" key="4">
    <source>
        <dbReference type="ARBA" id="ARBA00023002"/>
    </source>
</evidence>
<dbReference type="AlphaFoldDB" id="Q2MFJ2"/>
<accession>Q2MFJ2</accession>
<feature type="region of interest" description="Disordered" evidence="5">
    <location>
        <begin position="1"/>
        <end position="31"/>
    </location>
</feature>
<dbReference type="InterPro" id="IPR013154">
    <property type="entry name" value="ADH-like_N"/>
</dbReference>
<organism evidence="7">
    <name type="scientific">Streptoalloteichus tenebrarius (strain ATCC 17920 / DSM 40477 / JCM 4838 / CBS 697.72 / NBRC 16177 / NCIMB 11028 / NRRL B-12390 / A12253. 1 / ISP 5477)</name>
    <name type="common">Streptomyces tenebrarius</name>
    <dbReference type="NCBI Taxonomy" id="1933"/>
    <lineage>
        <taxon>Bacteria</taxon>
        <taxon>Bacillati</taxon>
        <taxon>Actinomycetota</taxon>
        <taxon>Actinomycetes</taxon>
        <taxon>Pseudonocardiales</taxon>
        <taxon>Pseudonocardiaceae</taxon>
        <taxon>Streptoalloteichus</taxon>
    </lineage>
</organism>
<keyword evidence="2" id="KW-0479">Metal-binding</keyword>
<dbReference type="GO" id="GO:0046872">
    <property type="term" value="F:metal ion binding"/>
    <property type="evidence" value="ECO:0007669"/>
    <property type="project" value="UniProtKB-KW"/>
</dbReference>
<evidence type="ECO:0000256" key="1">
    <source>
        <dbReference type="ARBA" id="ARBA00001947"/>
    </source>
</evidence>
<proteinExistence type="predicted"/>
<dbReference type="InterPro" id="IPR050129">
    <property type="entry name" value="Zn_alcohol_dh"/>
</dbReference>
<comment type="cofactor">
    <cofactor evidence="1">
        <name>Zn(2+)</name>
        <dbReference type="ChEBI" id="CHEBI:29105"/>
    </cofactor>
</comment>
<dbReference type="Pfam" id="PF00107">
    <property type="entry name" value="ADH_zinc_N"/>
    <property type="match status" value="1"/>
</dbReference>
<gene>
    <name evidence="7" type="primary">aprE</name>
</gene>
<protein>
    <submittedName>
        <fullName evidence="7">Putative 3-amino-2,3-dideoxy-scyllo-inositol 1-dehydrogenase</fullName>
    </submittedName>
</protein>
<dbReference type="Pfam" id="PF08240">
    <property type="entry name" value="ADH_N"/>
    <property type="match status" value="1"/>
</dbReference>
<reference evidence="7" key="1">
    <citation type="submission" date="2004-02" db="EMBL/GenBank/DDBJ databases">
        <title>Comparison of the "mixed" gene clusters for the biosynthesis of the aminoglycoside antibiotics apramycin (Streptomyces tenebrarius DSM 40477) and hygromycin B (Streptomyces hygroscopicus subsp. hygroscopicus DSM 40578), which contain genes related to both the biosynthesis of other aminoglycosides and cell-wall sugars.</title>
        <authorList>
            <person name="Aboshanab K.M."/>
            <person name="Schmidt-Beissner H."/>
            <person name="Wehmeier U.F."/>
            <person name="Welzel K."/>
            <person name="Vente A."/>
            <person name="Piepersberg W."/>
        </authorList>
    </citation>
    <scope>NUCLEOTIDE SEQUENCE</scope>
    <source>
        <strain evidence="7">Type strain: DSM 40477</strain>
    </source>
</reference>
<dbReference type="InterPro" id="IPR013149">
    <property type="entry name" value="ADH-like_C"/>
</dbReference>
<evidence type="ECO:0000259" key="6">
    <source>
        <dbReference type="SMART" id="SM00829"/>
    </source>
</evidence>
<feature type="domain" description="Enoyl reductase (ER)" evidence="6">
    <location>
        <begin position="42"/>
        <end position="336"/>
    </location>
</feature>
<evidence type="ECO:0000256" key="3">
    <source>
        <dbReference type="ARBA" id="ARBA00022833"/>
    </source>
</evidence>
<evidence type="ECO:0000256" key="5">
    <source>
        <dbReference type="SAM" id="MobiDB-lite"/>
    </source>
</evidence>